<dbReference type="GeneID" id="41972019"/>
<accession>A0A507AWY9</accession>
<keyword evidence="3" id="KW-1185">Reference proteome</keyword>
<feature type="region of interest" description="Disordered" evidence="1">
    <location>
        <begin position="416"/>
        <end position="486"/>
    </location>
</feature>
<feature type="compositionally biased region" description="Low complexity" evidence="1">
    <location>
        <begin position="422"/>
        <end position="442"/>
    </location>
</feature>
<feature type="compositionally biased region" description="Basic and acidic residues" evidence="1">
    <location>
        <begin position="509"/>
        <end position="522"/>
    </location>
</feature>
<dbReference type="RefSeq" id="XP_030997006.1">
    <property type="nucleotide sequence ID" value="XM_031138997.1"/>
</dbReference>
<comment type="caution">
    <text evidence="2">The sequence shown here is derived from an EMBL/GenBank/DDBJ whole genome shotgun (WGS) entry which is preliminary data.</text>
</comment>
<name>A0A507AWY9_9PEZI</name>
<dbReference type="STRING" id="1093900.A0A507AWY9"/>
<reference evidence="2 3" key="1">
    <citation type="submission" date="2019-06" db="EMBL/GenBank/DDBJ databases">
        <title>Draft genome sequence of the filamentous fungus Phialemoniopsis curvata isolated from diesel fuel.</title>
        <authorList>
            <person name="Varaljay V.A."/>
            <person name="Lyon W.J."/>
            <person name="Crouch A.L."/>
            <person name="Drake C.E."/>
            <person name="Hollomon J.M."/>
            <person name="Nadeau L.J."/>
            <person name="Nunn H.S."/>
            <person name="Stevenson B.S."/>
            <person name="Bojanowski C.L."/>
            <person name="Crookes-Goodson W.J."/>
        </authorList>
    </citation>
    <scope>NUCLEOTIDE SEQUENCE [LARGE SCALE GENOMIC DNA]</scope>
    <source>
        <strain evidence="2 3">D216</strain>
    </source>
</reference>
<feature type="compositionally biased region" description="Basic and acidic residues" evidence="1">
    <location>
        <begin position="529"/>
        <end position="541"/>
    </location>
</feature>
<organism evidence="2 3">
    <name type="scientific">Thyridium curvatum</name>
    <dbReference type="NCBI Taxonomy" id="1093900"/>
    <lineage>
        <taxon>Eukaryota</taxon>
        <taxon>Fungi</taxon>
        <taxon>Dikarya</taxon>
        <taxon>Ascomycota</taxon>
        <taxon>Pezizomycotina</taxon>
        <taxon>Sordariomycetes</taxon>
        <taxon>Sordariomycetidae</taxon>
        <taxon>Thyridiales</taxon>
        <taxon>Thyridiaceae</taxon>
        <taxon>Thyridium</taxon>
    </lineage>
</organism>
<feature type="region of interest" description="Disordered" evidence="1">
    <location>
        <begin position="500"/>
        <end position="541"/>
    </location>
</feature>
<sequence length="541" mass="60357">MARPAAISISSSTVSAVPPLPPWDRSIEVGFNNTPRVDDGTKALSEEDKFRFSVAKFHLIHRHPRSTFDDTKSDTRQPRKQEPPHVCRLPPSVRMRIWRHVLDCDGATPDSLKPIRMNPASMLRPVWRDDQFDWYSKALAPARGAMLASFAMRAEVLAMFFMTRRFHVVFSPHVGLSLSPLAIECVFQYGCLMQYVTLEIDFSKLSFGPRAEAAGLRAGSGILGIGPMVDIFVEGQRHRKRTRMENLVILCRRFCNPRPNGEFICQSRPNKADTWKGDANYVEDSDFQALDGLMSLRSIVASGRFVGFPEEYTAKLMRYLNEGPSPKDIRRGSVSQNTFAVRPSTFYPLLPGQRSWRDHGKTVQFLRLDDHDRILHPRSVMKPLSIRAPSIRSSDVSRVASVDTSFLSIVESSRISSPAPDTTLHSPPRTRPTTPVLLTSPSGSGAITPPATPNNPSGKFRIPDSPLSPRSPISPRSPLGRSRTASTVSLSFVGKLSRSPSIASLSMRSKREDSNKEIEPDSGKNLLRKLRDIGRRDSTKD</sequence>
<evidence type="ECO:0000313" key="2">
    <source>
        <dbReference type="EMBL" id="TPX15295.1"/>
    </source>
</evidence>
<feature type="region of interest" description="Disordered" evidence="1">
    <location>
        <begin position="65"/>
        <end position="85"/>
    </location>
</feature>
<protein>
    <submittedName>
        <fullName evidence="2">Uncharacterized protein</fullName>
    </submittedName>
</protein>
<dbReference type="AlphaFoldDB" id="A0A507AWY9"/>
<evidence type="ECO:0000256" key="1">
    <source>
        <dbReference type="SAM" id="MobiDB-lite"/>
    </source>
</evidence>
<dbReference type="OrthoDB" id="4776573at2759"/>
<proteinExistence type="predicted"/>
<feature type="compositionally biased region" description="Basic and acidic residues" evidence="1">
    <location>
        <begin position="66"/>
        <end position="85"/>
    </location>
</feature>
<dbReference type="Proteomes" id="UP000319257">
    <property type="component" value="Unassembled WGS sequence"/>
</dbReference>
<gene>
    <name evidence="2" type="ORF">E0L32_004572</name>
</gene>
<evidence type="ECO:0000313" key="3">
    <source>
        <dbReference type="Proteomes" id="UP000319257"/>
    </source>
</evidence>
<dbReference type="InParanoid" id="A0A507AWY9"/>
<feature type="compositionally biased region" description="Low complexity" evidence="1">
    <location>
        <begin position="463"/>
        <end position="483"/>
    </location>
</feature>
<dbReference type="EMBL" id="SKBQ01000022">
    <property type="protein sequence ID" value="TPX15295.1"/>
    <property type="molecule type" value="Genomic_DNA"/>
</dbReference>